<organism evidence="1 2">
    <name type="scientific">Oedothorax gibbosus</name>
    <dbReference type="NCBI Taxonomy" id="931172"/>
    <lineage>
        <taxon>Eukaryota</taxon>
        <taxon>Metazoa</taxon>
        <taxon>Ecdysozoa</taxon>
        <taxon>Arthropoda</taxon>
        <taxon>Chelicerata</taxon>
        <taxon>Arachnida</taxon>
        <taxon>Araneae</taxon>
        <taxon>Araneomorphae</taxon>
        <taxon>Entelegynae</taxon>
        <taxon>Araneoidea</taxon>
        <taxon>Linyphiidae</taxon>
        <taxon>Erigoninae</taxon>
        <taxon>Oedothorax</taxon>
    </lineage>
</organism>
<name>A0AAV6TPX2_9ARAC</name>
<dbReference type="AlphaFoldDB" id="A0AAV6TPX2"/>
<keyword evidence="2" id="KW-1185">Reference proteome</keyword>
<evidence type="ECO:0008006" key="3">
    <source>
        <dbReference type="Google" id="ProtNLM"/>
    </source>
</evidence>
<protein>
    <recommendedName>
        <fullName evidence="3">Aminoglycoside phosphotransferase domain-containing protein</fullName>
    </recommendedName>
</protein>
<dbReference type="Proteomes" id="UP000827092">
    <property type="component" value="Unassembled WGS sequence"/>
</dbReference>
<sequence>MKECINIVQKTKAFRDIGARMFQTKFPGCKEHPIYSESYARCVVFFRKNLPHDSANAFIHGDISNGYLGILSQQVIVADLGL</sequence>
<comment type="caution">
    <text evidence="1">The sequence shown here is derived from an EMBL/GenBank/DDBJ whole genome shotgun (WGS) entry which is preliminary data.</text>
</comment>
<accession>A0AAV6TPX2</accession>
<evidence type="ECO:0000313" key="1">
    <source>
        <dbReference type="EMBL" id="KAG8174030.1"/>
    </source>
</evidence>
<dbReference type="EMBL" id="JAFNEN010001349">
    <property type="protein sequence ID" value="KAG8174030.1"/>
    <property type="molecule type" value="Genomic_DNA"/>
</dbReference>
<proteinExistence type="predicted"/>
<reference evidence="1 2" key="1">
    <citation type="journal article" date="2022" name="Nat. Ecol. Evol.">
        <title>A masculinizing supergene underlies an exaggerated male reproductive morph in a spider.</title>
        <authorList>
            <person name="Hendrickx F."/>
            <person name="De Corte Z."/>
            <person name="Sonet G."/>
            <person name="Van Belleghem S.M."/>
            <person name="Kostlbacher S."/>
            <person name="Vangestel C."/>
        </authorList>
    </citation>
    <scope>NUCLEOTIDE SEQUENCE [LARGE SCALE GENOMIC DNA]</scope>
    <source>
        <strain evidence="1">W744_W776</strain>
    </source>
</reference>
<evidence type="ECO:0000313" key="2">
    <source>
        <dbReference type="Proteomes" id="UP000827092"/>
    </source>
</evidence>
<gene>
    <name evidence="1" type="ORF">JTE90_007561</name>
</gene>